<dbReference type="Gene3D" id="3.40.190.10">
    <property type="entry name" value="Periplasmic binding protein-like II"/>
    <property type="match status" value="1"/>
</dbReference>
<accession>A0A3P3DER6</accession>
<name>A0A3P3DER6_9RHOB</name>
<dbReference type="InterPro" id="IPR005064">
    <property type="entry name" value="BUG"/>
</dbReference>
<feature type="chain" id="PRO_5018152332" evidence="2">
    <location>
        <begin position="22"/>
        <end position="320"/>
    </location>
</feature>
<dbReference type="CDD" id="cd07012">
    <property type="entry name" value="PBP2_Bug_TTT"/>
    <property type="match status" value="1"/>
</dbReference>
<dbReference type="PANTHER" id="PTHR42928:SF5">
    <property type="entry name" value="BLR1237 PROTEIN"/>
    <property type="match status" value="1"/>
</dbReference>
<dbReference type="PANTHER" id="PTHR42928">
    <property type="entry name" value="TRICARBOXYLATE-BINDING PROTEIN"/>
    <property type="match status" value="1"/>
</dbReference>
<dbReference type="AlphaFoldDB" id="A0A3P3DER6"/>
<reference evidence="3 4" key="1">
    <citation type="submission" date="2018-11" db="EMBL/GenBank/DDBJ databases">
        <title>Gemmobacter sp. nov., YIM 102744-1 draft genome.</title>
        <authorList>
            <person name="Li G."/>
            <person name="Jiang Y."/>
        </authorList>
    </citation>
    <scope>NUCLEOTIDE SEQUENCE [LARGE SCALE GENOMIC DNA]</scope>
    <source>
        <strain evidence="3 4">YIM 102744-1</strain>
    </source>
</reference>
<dbReference type="OrthoDB" id="9780943at2"/>
<evidence type="ECO:0000256" key="1">
    <source>
        <dbReference type="ARBA" id="ARBA00006987"/>
    </source>
</evidence>
<dbReference type="EMBL" id="RRAZ01000021">
    <property type="protein sequence ID" value="RRH72781.1"/>
    <property type="molecule type" value="Genomic_DNA"/>
</dbReference>
<dbReference type="PIRSF" id="PIRSF017082">
    <property type="entry name" value="YflP"/>
    <property type="match status" value="1"/>
</dbReference>
<evidence type="ECO:0000313" key="4">
    <source>
        <dbReference type="Proteomes" id="UP000282125"/>
    </source>
</evidence>
<comment type="similarity">
    <text evidence="1">Belongs to the UPF0065 (bug) family.</text>
</comment>
<keyword evidence="4" id="KW-1185">Reference proteome</keyword>
<dbReference type="Proteomes" id="UP000282125">
    <property type="component" value="Unassembled WGS sequence"/>
</dbReference>
<gene>
    <name evidence="3" type="ORF">EG244_13990</name>
</gene>
<sequence length="320" mass="33674">MMKAILLAAAATAAFSGAAFAEFPDRAITWIVPFGAGGVTDITSRRLAERLQAELGQPVIVENKPGAGGIVGSQEARIAAPDGYTVLLATSGPFGIQAALSPEKLPYDPLGDFEFIHGVTASPQLIVANYDAPFNTMAELVAYAKEHPGDLNFGSPGVGTAQHLGGELFKRAAGIDLEHIPYTSGSTQMVDLAAGVIDLSFEYQTVVAPYVDDKKMKVLGVTLGERLKASPDIQSVAEAGYPDAVNVGWTFLAVPKNTPEDIRARLEEAMAKVMNEPAIVAQVESDGRSVVNLKGHQPGHDYISAEIAKFKAAAEGISLK</sequence>
<dbReference type="Gene3D" id="3.40.190.150">
    <property type="entry name" value="Bordetella uptake gene, domain 1"/>
    <property type="match status" value="1"/>
</dbReference>
<organism evidence="3 4">
    <name type="scientific">Falsigemmobacter faecalis</name>
    <dbReference type="NCBI Taxonomy" id="2488730"/>
    <lineage>
        <taxon>Bacteria</taxon>
        <taxon>Pseudomonadati</taxon>
        <taxon>Pseudomonadota</taxon>
        <taxon>Alphaproteobacteria</taxon>
        <taxon>Rhodobacterales</taxon>
        <taxon>Paracoccaceae</taxon>
        <taxon>Falsigemmobacter</taxon>
    </lineage>
</organism>
<feature type="signal peptide" evidence="2">
    <location>
        <begin position="1"/>
        <end position="21"/>
    </location>
</feature>
<dbReference type="Pfam" id="PF03401">
    <property type="entry name" value="TctC"/>
    <property type="match status" value="1"/>
</dbReference>
<protein>
    <submittedName>
        <fullName evidence="3">Tripartite tricarboxylate transporter substrate binding protein</fullName>
    </submittedName>
</protein>
<dbReference type="RefSeq" id="WP_124965611.1">
    <property type="nucleotide sequence ID" value="NZ_RRAZ01000021.1"/>
</dbReference>
<dbReference type="SUPFAM" id="SSF53850">
    <property type="entry name" value="Periplasmic binding protein-like II"/>
    <property type="match status" value="1"/>
</dbReference>
<proteinExistence type="inferred from homology"/>
<keyword evidence="2" id="KW-0732">Signal</keyword>
<dbReference type="InterPro" id="IPR042100">
    <property type="entry name" value="Bug_dom1"/>
</dbReference>
<evidence type="ECO:0000256" key="2">
    <source>
        <dbReference type="SAM" id="SignalP"/>
    </source>
</evidence>
<comment type="caution">
    <text evidence="3">The sequence shown here is derived from an EMBL/GenBank/DDBJ whole genome shotgun (WGS) entry which is preliminary data.</text>
</comment>
<evidence type="ECO:0000313" key="3">
    <source>
        <dbReference type="EMBL" id="RRH72781.1"/>
    </source>
</evidence>